<proteinExistence type="predicted"/>
<dbReference type="PANTHER" id="PTHR46310:SF7">
    <property type="entry name" value="AMIDASE 1"/>
    <property type="match status" value="1"/>
</dbReference>
<accession>A0A9W7SRR9</accession>
<feature type="domain" description="Scytalone dehydratase-like protein Arp1 N-terminal" evidence="2">
    <location>
        <begin position="64"/>
        <end position="172"/>
    </location>
</feature>
<protein>
    <submittedName>
        <fullName evidence="3">Amidase</fullName>
    </submittedName>
</protein>
<evidence type="ECO:0000313" key="4">
    <source>
        <dbReference type="Proteomes" id="UP001138500"/>
    </source>
</evidence>
<dbReference type="OrthoDB" id="5423360at2759"/>
<dbReference type="InterPro" id="IPR023631">
    <property type="entry name" value="Amidase_dom"/>
</dbReference>
<dbReference type="PANTHER" id="PTHR46310">
    <property type="entry name" value="AMIDASE 1"/>
    <property type="match status" value="1"/>
</dbReference>
<sequence>MHAGGGQNGLAVDPCVFGESTGFFFFFFFFFFDRSRGHARVDRTDVELDGVPYYLPAKTITTIAPPPDKAVSAGGLAPLAIVVADDKSDVSGILSQWTGIDDVFTKAFTETVYIQSTGGGQTGSQHGGWDTDGPDGSKAVYRSSVSNASAAIPPGPYFISSTGAIYEAWRLYTDYAGAFTETLIPADHGSYDVLPANIPGGNLAVAVPSRLYFTKTTDKPLAGVRLGVKDIFDVAGVRTSNGNRAWYHLYPPATAHALPVQRLVDAGAIIVGKMKTSMFANGEAATADWIDYHSAFNPRGDGYQDSGSSSSGPAAGAASYDWLDLTIATDTGGSLRGPGEFQGLYGNRPSYGLIALDGVMPLAPELDTGGFLARDPDLWVEAAKALYRENLTISHKYPRKIKTYQFPTDPADPGDKLLIDFVSKVSAFLNASVVDYDLSGDWNENPPTRKDPFSSVEDLLNITYPILTSKEQIRLVRDPFYSDYAAKHDGRRPFVAPSSLTRWKFGDAYPSTVLDQARANRTLFADWFGRRVLVADEETCSDSLLFYIGSKAYVYYRNQYNGPPDVPYGFEIGKVSPFWGGPDYVVPIGSVSYKSDITMHDEVLPVTVEIMAAKGCDGMLFGLVQDLVKAGILKKSLTGYSASGEGEVLFR</sequence>
<feature type="domain" description="Amidase" evidence="1">
    <location>
        <begin position="215"/>
        <end position="385"/>
    </location>
</feature>
<comment type="caution">
    <text evidence="3">The sequence shown here is derived from an EMBL/GenBank/DDBJ whole genome shotgun (WGS) entry which is preliminary data.</text>
</comment>
<dbReference type="EMBL" id="RIBY02001879">
    <property type="protein sequence ID" value="KAH9827402.1"/>
    <property type="molecule type" value="Genomic_DNA"/>
</dbReference>
<dbReference type="InterPro" id="IPR036928">
    <property type="entry name" value="AS_sf"/>
</dbReference>
<dbReference type="Proteomes" id="UP001138500">
    <property type="component" value="Unassembled WGS sequence"/>
</dbReference>
<reference evidence="3 4" key="2">
    <citation type="journal article" date="2021" name="Curr. Genet.">
        <title>Genetic response to nitrogen starvation in the aggressive Eucalyptus foliar pathogen Teratosphaeria destructans.</title>
        <authorList>
            <person name="Havenga M."/>
            <person name="Wingfield B.D."/>
            <person name="Wingfield M.J."/>
            <person name="Dreyer L.L."/>
            <person name="Roets F."/>
            <person name="Aylward J."/>
        </authorList>
    </citation>
    <scope>NUCLEOTIDE SEQUENCE [LARGE SCALE GENOMIC DNA]</scope>
    <source>
        <strain evidence="3">CMW44962</strain>
    </source>
</reference>
<dbReference type="Gene3D" id="3.90.1300.10">
    <property type="entry name" value="Amidase signature (AS) domain"/>
    <property type="match status" value="1"/>
</dbReference>
<dbReference type="Pfam" id="PF26053">
    <property type="entry name" value="DUF8016"/>
    <property type="match status" value="1"/>
</dbReference>
<dbReference type="Pfam" id="PF01425">
    <property type="entry name" value="Amidase"/>
    <property type="match status" value="1"/>
</dbReference>
<evidence type="ECO:0000259" key="1">
    <source>
        <dbReference type="Pfam" id="PF01425"/>
    </source>
</evidence>
<organism evidence="3 4">
    <name type="scientific">Teratosphaeria destructans</name>
    <dbReference type="NCBI Taxonomy" id="418781"/>
    <lineage>
        <taxon>Eukaryota</taxon>
        <taxon>Fungi</taxon>
        <taxon>Dikarya</taxon>
        <taxon>Ascomycota</taxon>
        <taxon>Pezizomycotina</taxon>
        <taxon>Dothideomycetes</taxon>
        <taxon>Dothideomycetidae</taxon>
        <taxon>Mycosphaerellales</taxon>
        <taxon>Teratosphaeriaceae</taxon>
        <taxon>Teratosphaeria</taxon>
    </lineage>
</organism>
<gene>
    <name evidence="3" type="ORF">Tdes44962_MAKER02848</name>
</gene>
<dbReference type="SUPFAM" id="SSF75304">
    <property type="entry name" value="Amidase signature (AS) enzymes"/>
    <property type="match status" value="1"/>
</dbReference>
<evidence type="ECO:0000259" key="2">
    <source>
        <dbReference type="Pfam" id="PF26053"/>
    </source>
</evidence>
<name>A0A9W7SRR9_9PEZI</name>
<dbReference type="AlphaFoldDB" id="A0A9W7SRR9"/>
<dbReference type="InterPro" id="IPR058329">
    <property type="entry name" value="Arp1_N"/>
</dbReference>
<evidence type="ECO:0000313" key="3">
    <source>
        <dbReference type="EMBL" id="KAH9827402.1"/>
    </source>
</evidence>
<keyword evidence="4" id="KW-1185">Reference proteome</keyword>
<reference evidence="3 4" key="1">
    <citation type="journal article" date="2018" name="IMA Fungus">
        <title>IMA Genome-F 10: Nine draft genome sequences of Claviceps purpurea s.lat., including C. arundinis, C. humidiphila, and C. cf. spartinae, pseudomolecules for the pitch canker pathogen Fusarium circinatum, draft genome of Davidsoniella eucalypti, Grosmannia galeiformis, Quambalaria eucalypti, and Teratosphaeria destructans.</title>
        <authorList>
            <person name="Wingfield B.D."/>
            <person name="Liu M."/>
            <person name="Nguyen H.D."/>
            <person name="Lane F.A."/>
            <person name="Morgan S.W."/>
            <person name="De Vos L."/>
            <person name="Wilken P.M."/>
            <person name="Duong T.A."/>
            <person name="Aylward J."/>
            <person name="Coetzee M.P."/>
            <person name="Dadej K."/>
            <person name="De Beer Z.W."/>
            <person name="Findlay W."/>
            <person name="Havenga M."/>
            <person name="Kolarik M."/>
            <person name="Menzies J.G."/>
            <person name="Naidoo K."/>
            <person name="Pochopski O."/>
            <person name="Shoukouhi P."/>
            <person name="Santana Q.C."/>
            <person name="Seifert K.A."/>
            <person name="Soal N."/>
            <person name="Steenkamp E.T."/>
            <person name="Tatham C.T."/>
            <person name="van der Nest M.A."/>
            <person name="Wingfield M.J."/>
        </authorList>
    </citation>
    <scope>NUCLEOTIDE SEQUENCE [LARGE SCALE GENOMIC DNA]</scope>
    <source>
        <strain evidence="3">CMW44962</strain>
    </source>
</reference>